<keyword evidence="4 7" id="KW-0378">Hydrolase</keyword>
<evidence type="ECO:0000256" key="4">
    <source>
        <dbReference type="ARBA" id="ARBA00022801"/>
    </source>
</evidence>
<evidence type="ECO:0000313" key="10">
    <source>
        <dbReference type="EMBL" id="EFG47535.1"/>
    </source>
</evidence>
<dbReference type="EMBL" id="ADNU01000036">
    <property type="protein sequence ID" value="EFG47535.1"/>
    <property type="molecule type" value="Genomic_DNA"/>
</dbReference>
<dbReference type="Proteomes" id="UP000005714">
    <property type="component" value="Unassembled WGS sequence"/>
</dbReference>
<dbReference type="Gene3D" id="1.10.1370.40">
    <property type="match status" value="1"/>
</dbReference>
<evidence type="ECO:0000256" key="2">
    <source>
        <dbReference type="ARBA" id="ARBA00022670"/>
    </source>
</evidence>
<dbReference type="PANTHER" id="PTHR43660:SF1">
    <property type="entry name" value="DIPEPTIDYL CARBOXYPEPTIDASE"/>
    <property type="match status" value="1"/>
</dbReference>
<comment type="similarity">
    <text evidence="1 7">Belongs to the peptidase M3 family.</text>
</comment>
<reference evidence="10 11" key="1">
    <citation type="submission" date="2010-04" db="EMBL/GenBank/DDBJ databases">
        <authorList>
            <person name="Qin X."/>
            <person name="Bachman B."/>
            <person name="Battles P."/>
            <person name="Bell A."/>
            <person name="Bess C."/>
            <person name="Bickham C."/>
            <person name="Chaboub L."/>
            <person name="Chen D."/>
            <person name="Coyle M."/>
            <person name="Deiros D.R."/>
            <person name="Dinh H."/>
            <person name="Forbes L."/>
            <person name="Fowler G."/>
            <person name="Francisco L."/>
            <person name="Fu Q."/>
            <person name="Gubbala S."/>
            <person name="Hale W."/>
            <person name="Han Y."/>
            <person name="Hemphill L."/>
            <person name="Highlander S.K."/>
            <person name="Hirani K."/>
            <person name="Hogues M."/>
            <person name="Jackson L."/>
            <person name="Jakkamsetti A."/>
            <person name="Javaid M."/>
            <person name="Jiang H."/>
            <person name="Korchina V."/>
            <person name="Kovar C."/>
            <person name="Lara F."/>
            <person name="Lee S."/>
            <person name="Mata R."/>
            <person name="Mathew T."/>
            <person name="Moen C."/>
            <person name="Morales K."/>
            <person name="Munidasa M."/>
            <person name="Nazareth L."/>
            <person name="Ngo R."/>
            <person name="Nguyen L."/>
            <person name="Okwuonu G."/>
            <person name="Ongeri F."/>
            <person name="Patil S."/>
            <person name="Petrosino J."/>
            <person name="Pham C."/>
            <person name="Pham P."/>
            <person name="Pu L.-L."/>
            <person name="Puazo M."/>
            <person name="Raj R."/>
            <person name="Reid J."/>
            <person name="Rouhana J."/>
            <person name="Saada N."/>
            <person name="Shang Y."/>
            <person name="Simmons D."/>
            <person name="Thornton R."/>
            <person name="Warren J."/>
            <person name="Weissenberger G."/>
            <person name="Zhang J."/>
            <person name="Zhang L."/>
            <person name="Zhou C."/>
            <person name="Zhu D."/>
            <person name="Muzny D."/>
            <person name="Worley K."/>
            <person name="Gibbs R."/>
        </authorList>
    </citation>
    <scope>NUCLEOTIDE SEQUENCE [LARGE SCALE GENOMIC DNA]</scope>
    <source>
        <strain evidence="10 11">ATCC 49030</strain>
    </source>
</reference>
<dbReference type="STRING" id="585530.HMPREF0183_1177"/>
<evidence type="ECO:0000256" key="3">
    <source>
        <dbReference type="ARBA" id="ARBA00022723"/>
    </source>
</evidence>
<dbReference type="CDD" id="cd06456">
    <property type="entry name" value="M3A_DCP"/>
    <property type="match status" value="1"/>
</dbReference>
<dbReference type="eggNOG" id="COG0339">
    <property type="taxonomic scope" value="Bacteria"/>
</dbReference>
<gene>
    <name evidence="10" type="primary">dcp</name>
    <name evidence="10" type="ORF">HMPREF0183_1177</name>
</gene>
<evidence type="ECO:0000256" key="8">
    <source>
        <dbReference type="SAM" id="MobiDB-lite"/>
    </source>
</evidence>
<comment type="caution">
    <text evidence="10">The sequence shown here is derived from an EMBL/GenBank/DDBJ whole genome shotgun (WGS) entry which is preliminary data.</text>
</comment>
<dbReference type="Gene3D" id="1.10.1370.10">
    <property type="entry name" value="Neurolysin, domain 3"/>
    <property type="match status" value="1"/>
</dbReference>
<dbReference type="GO" id="GO:0005829">
    <property type="term" value="C:cytosol"/>
    <property type="evidence" value="ECO:0007669"/>
    <property type="project" value="TreeGrafter"/>
</dbReference>
<evidence type="ECO:0000313" key="11">
    <source>
        <dbReference type="Proteomes" id="UP000005714"/>
    </source>
</evidence>
<evidence type="ECO:0000256" key="1">
    <source>
        <dbReference type="ARBA" id="ARBA00006040"/>
    </source>
</evidence>
<dbReference type="GO" id="GO:0046872">
    <property type="term" value="F:metal ion binding"/>
    <property type="evidence" value="ECO:0007669"/>
    <property type="project" value="UniProtKB-UniRule"/>
</dbReference>
<dbReference type="GO" id="GO:0004180">
    <property type="term" value="F:carboxypeptidase activity"/>
    <property type="evidence" value="ECO:0007669"/>
    <property type="project" value="TreeGrafter"/>
</dbReference>
<evidence type="ECO:0000256" key="5">
    <source>
        <dbReference type="ARBA" id="ARBA00022833"/>
    </source>
</evidence>
<dbReference type="Pfam" id="PF01432">
    <property type="entry name" value="Peptidase_M3"/>
    <property type="match status" value="1"/>
</dbReference>
<keyword evidence="6 7" id="KW-0482">Metalloprotease</keyword>
<dbReference type="SUPFAM" id="SSF55486">
    <property type="entry name" value="Metalloproteases ('zincins'), catalytic domain"/>
    <property type="match status" value="1"/>
</dbReference>
<dbReference type="GO" id="GO:0006508">
    <property type="term" value="P:proteolysis"/>
    <property type="evidence" value="ECO:0007669"/>
    <property type="project" value="UniProtKB-KW"/>
</dbReference>
<proteinExistence type="inferred from homology"/>
<dbReference type="InterPro" id="IPR024077">
    <property type="entry name" value="Neurolysin/TOP_dom2"/>
</dbReference>
<sequence length="715" mass="78713">MQEKVLGSEDLHPGHVPEAESPNYLWDFVSQPEPLTLPDFSHITPELIMDALARAVAFQEQSISAILDNPEPADFNNTTLAIDAACSLVFRLQPFIRLYESSLWSDAVEAMATESAAILTRAELDVFLNAELFARLESVSTAALNPEDARHHELMVADFAHAGARLTEDSQKRVAAFAEEISALETEFGQFVLAETQESAVHIPHDSELSLAGLPDAQLSTVTSHAVQRGLTKDGHTGALITLESTTQQPITSDLDDPETRTAVFHASTNRGARGTETDTRWIVSDLTALRAGLAGLMGYKSYKDYVISQQDAGNGENATALVVDLLEPALAQLESELDTIRTTYQPQRLEAEDIAYYLKRYKQDTYQLGSVAEYFDLWNVFNDGVLFAATQLYGVRFERTDETAWHPEVVVYRAFDGDRPLGVICVDPFARESKRGGAWMDQLVSPGRVSGLGPVISLTMNIPKPADGEPALLSLDNVRTLFHEFGHVLHGLFANSTYETRSGTSVPRDYVEFPSQLNEMWALHPQVLPHYAVHVHTGEPIPDELVERIKKSQAFGQGFATVEYLAAALLDLSWHSLEPGEQVESVLDFERDVLSGTGFNPLVPPRYRTPYFQHTFALGYSAGYYSYLWSEKLAAYVTEWFNSQGGLNPEAGDAFRTAVLAPGYSTDPGTTITDFFGEQPGVGPLLRRRALPDTQTEVDGSTPEVDGSSVKDAD</sequence>
<dbReference type="PANTHER" id="PTHR43660">
    <property type="entry name" value="DIPEPTIDYL CARBOXYPEPTIDASE"/>
    <property type="match status" value="1"/>
</dbReference>
<keyword evidence="3 7" id="KW-0479">Metal-binding</keyword>
<protein>
    <submittedName>
        <fullName evidence="10">Peptidase family M3</fullName>
        <ecNumber evidence="10">3.4.-.-</ecNumber>
    </submittedName>
</protein>
<organism evidence="10 11">
    <name type="scientific">Brevibacterium mcbrellneri ATCC 49030</name>
    <dbReference type="NCBI Taxonomy" id="585530"/>
    <lineage>
        <taxon>Bacteria</taxon>
        <taxon>Bacillati</taxon>
        <taxon>Actinomycetota</taxon>
        <taxon>Actinomycetes</taxon>
        <taxon>Micrococcales</taxon>
        <taxon>Brevibacteriaceae</taxon>
        <taxon>Brevibacterium</taxon>
    </lineage>
</organism>
<dbReference type="Gene3D" id="3.40.390.10">
    <property type="entry name" value="Collagenase (Catalytic Domain)"/>
    <property type="match status" value="1"/>
</dbReference>
<feature type="domain" description="Peptidase M3A/M3B catalytic" evidence="9">
    <location>
        <begin position="256"/>
        <end position="690"/>
    </location>
</feature>
<feature type="region of interest" description="Disordered" evidence="8">
    <location>
        <begin position="689"/>
        <end position="715"/>
    </location>
</feature>
<dbReference type="RefSeq" id="WP_005883804.1">
    <property type="nucleotide sequence ID" value="NZ_ADNU01000036.1"/>
</dbReference>
<dbReference type="GO" id="GO:0004222">
    <property type="term" value="F:metalloendopeptidase activity"/>
    <property type="evidence" value="ECO:0007669"/>
    <property type="project" value="InterPro"/>
</dbReference>
<dbReference type="EC" id="3.4.-.-" evidence="10"/>
<name>D4YML7_9MICO</name>
<accession>D4YML7</accession>
<dbReference type="OrthoDB" id="9773538at2"/>
<dbReference type="InterPro" id="IPR045090">
    <property type="entry name" value="Pept_M3A_M3B"/>
</dbReference>
<evidence type="ECO:0000256" key="6">
    <source>
        <dbReference type="ARBA" id="ARBA00023049"/>
    </source>
</evidence>
<dbReference type="InterPro" id="IPR001567">
    <property type="entry name" value="Pept_M3A_M3B_dom"/>
</dbReference>
<evidence type="ECO:0000259" key="9">
    <source>
        <dbReference type="Pfam" id="PF01432"/>
    </source>
</evidence>
<dbReference type="InterPro" id="IPR024079">
    <property type="entry name" value="MetalloPept_cat_dom_sf"/>
</dbReference>
<keyword evidence="2 7" id="KW-0645">Protease</keyword>
<comment type="cofactor">
    <cofactor evidence="7">
        <name>Zn(2+)</name>
        <dbReference type="ChEBI" id="CHEBI:29105"/>
    </cofactor>
    <text evidence="7">Binds 1 zinc ion.</text>
</comment>
<keyword evidence="5 7" id="KW-0862">Zinc</keyword>
<dbReference type="AlphaFoldDB" id="D4YML7"/>
<dbReference type="InterPro" id="IPR034005">
    <property type="entry name" value="M3A_DCP"/>
</dbReference>
<evidence type="ECO:0000256" key="7">
    <source>
        <dbReference type="RuleBase" id="RU003435"/>
    </source>
</evidence>
<keyword evidence="11" id="KW-1185">Reference proteome</keyword>